<comment type="caution">
    <text evidence="1">The sequence shown here is derived from an EMBL/GenBank/DDBJ whole genome shotgun (WGS) entry which is preliminary data.</text>
</comment>
<gene>
    <name evidence="1" type="ORF">KQX54_001965</name>
</gene>
<dbReference type="AlphaFoldDB" id="A0AAV7HYF7"/>
<name>A0AAV7HYF7_COTGL</name>
<sequence length="341" mass="39179">MYVRIECFFGSYHVTKDLISTLGSITTIQPETIDTDEDSPSCGCRSSMKLTRPSIIRDSHMRSESKSQLELSPSESGWICLVFKYFEGSGLVYRPSWHSRKYAQGIYDTSAIFYYVRQSTYRVEIYVAGLRRKGQRSVGVLKERTAKMDGKEANQSREIPTREEQKTCIIISHVYIKYIRDVSLRWSSCEDGVSGVRLSRYTDRGWVKPRAKTSMPCGGPDPRLRGSLPYSRWPRLFPPRIHGKMGKENDRRHACGRHKQLRRLRGKRTEEASKSEGGRVTLFGSGDWLWIVEAPDILADRWRTFVVPTTKSSTMRRHIAAIISIEDKEFERNEGDEKSGS</sequence>
<accession>A0AAV7HYF7</accession>
<keyword evidence="2" id="KW-1185">Reference proteome</keyword>
<dbReference type="Proteomes" id="UP000826195">
    <property type="component" value="Unassembled WGS sequence"/>
</dbReference>
<proteinExistence type="predicted"/>
<dbReference type="EMBL" id="JAHXZJ010002609">
    <property type="protein sequence ID" value="KAH0539201.1"/>
    <property type="molecule type" value="Genomic_DNA"/>
</dbReference>
<protein>
    <submittedName>
        <fullName evidence="1">Uncharacterized protein</fullName>
    </submittedName>
</protein>
<evidence type="ECO:0000313" key="1">
    <source>
        <dbReference type="EMBL" id="KAH0539201.1"/>
    </source>
</evidence>
<evidence type="ECO:0000313" key="2">
    <source>
        <dbReference type="Proteomes" id="UP000826195"/>
    </source>
</evidence>
<organism evidence="1 2">
    <name type="scientific">Cotesia glomerata</name>
    <name type="common">Lepidopteran parasitic wasp</name>
    <name type="synonym">Apanteles glomeratus</name>
    <dbReference type="NCBI Taxonomy" id="32391"/>
    <lineage>
        <taxon>Eukaryota</taxon>
        <taxon>Metazoa</taxon>
        <taxon>Ecdysozoa</taxon>
        <taxon>Arthropoda</taxon>
        <taxon>Hexapoda</taxon>
        <taxon>Insecta</taxon>
        <taxon>Pterygota</taxon>
        <taxon>Neoptera</taxon>
        <taxon>Endopterygota</taxon>
        <taxon>Hymenoptera</taxon>
        <taxon>Apocrita</taxon>
        <taxon>Ichneumonoidea</taxon>
        <taxon>Braconidae</taxon>
        <taxon>Microgastrinae</taxon>
        <taxon>Cotesia</taxon>
    </lineage>
</organism>
<reference evidence="1 2" key="1">
    <citation type="journal article" date="2021" name="J. Hered.">
        <title>A chromosome-level genome assembly of the parasitoid wasp, Cotesia glomerata (Hymenoptera: Braconidae).</title>
        <authorList>
            <person name="Pinto B.J."/>
            <person name="Weis J.J."/>
            <person name="Gamble T."/>
            <person name="Ode P.J."/>
            <person name="Paul R."/>
            <person name="Zaspel J.M."/>
        </authorList>
    </citation>
    <scope>NUCLEOTIDE SEQUENCE [LARGE SCALE GENOMIC DNA]</scope>
    <source>
        <strain evidence="1">CgM1</strain>
    </source>
</reference>